<sequence>MMERITNLESRLDRQEKKEKKNNIIVKGIEIGNSTNIPETVRNVITKELKVEPNIVEAHRLGRRSTMILVKLNSFENKLTILKNKHKLTNKSIYIDNDYTKQERYVQAQIRRRAKEEKLNGHRVKIYYRKILIDDKWYEWNDNENQLIEHASKN</sequence>
<keyword evidence="2" id="KW-1185">Reference proteome</keyword>
<reference evidence="1 2" key="1">
    <citation type="journal article" date="2024" name="BMC Genomics">
        <title>De novo assembly and annotation of Popillia japonica's genome with initial clues to its potential as an invasive pest.</title>
        <authorList>
            <person name="Cucini C."/>
            <person name="Boschi S."/>
            <person name="Funari R."/>
            <person name="Cardaioli E."/>
            <person name="Iannotti N."/>
            <person name="Marturano G."/>
            <person name="Paoli F."/>
            <person name="Bruttini M."/>
            <person name="Carapelli A."/>
            <person name="Frati F."/>
            <person name="Nardi F."/>
        </authorList>
    </citation>
    <scope>NUCLEOTIDE SEQUENCE [LARGE SCALE GENOMIC DNA]</scope>
    <source>
        <strain evidence="1">DMR45628</strain>
    </source>
</reference>
<organism evidence="1 2">
    <name type="scientific">Popillia japonica</name>
    <name type="common">Japanese beetle</name>
    <dbReference type="NCBI Taxonomy" id="7064"/>
    <lineage>
        <taxon>Eukaryota</taxon>
        <taxon>Metazoa</taxon>
        <taxon>Ecdysozoa</taxon>
        <taxon>Arthropoda</taxon>
        <taxon>Hexapoda</taxon>
        <taxon>Insecta</taxon>
        <taxon>Pterygota</taxon>
        <taxon>Neoptera</taxon>
        <taxon>Endopterygota</taxon>
        <taxon>Coleoptera</taxon>
        <taxon>Polyphaga</taxon>
        <taxon>Scarabaeiformia</taxon>
        <taxon>Scarabaeidae</taxon>
        <taxon>Rutelinae</taxon>
        <taxon>Popillia</taxon>
    </lineage>
</organism>
<name>A0AAW1HV00_POPJA</name>
<dbReference type="Proteomes" id="UP001458880">
    <property type="component" value="Unassembled WGS sequence"/>
</dbReference>
<evidence type="ECO:0000313" key="1">
    <source>
        <dbReference type="EMBL" id="KAK9680525.1"/>
    </source>
</evidence>
<comment type="caution">
    <text evidence="1">The sequence shown here is derived from an EMBL/GenBank/DDBJ whole genome shotgun (WGS) entry which is preliminary data.</text>
</comment>
<gene>
    <name evidence="1" type="ORF">QE152_g39038</name>
</gene>
<protein>
    <submittedName>
        <fullName evidence="1">Uncharacterized protein</fullName>
    </submittedName>
</protein>
<dbReference type="EMBL" id="JASPKY010000888">
    <property type="protein sequence ID" value="KAK9680525.1"/>
    <property type="molecule type" value="Genomic_DNA"/>
</dbReference>
<dbReference type="AlphaFoldDB" id="A0AAW1HV00"/>
<evidence type="ECO:0000313" key="2">
    <source>
        <dbReference type="Proteomes" id="UP001458880"/>
    </source>
</evidence>
<accession>A0AAW1HV00</accession>
<proteinExistence type="predicted"/>